<feature type="compositionally biased region" description="Polar residues" evidence="6">
    <location>
        <begin position="1"/>
        <end position="12"/>
    </location>
</feature>
<keyword evidence="4 5" id="KW-0804">Transcription</keyword>
<evidence type="ECO:0000256" key="2">
    <source>
        <dbReference type="ARBA" id="ARBA00023015"/>
    </source>
</evidence>
<evidence type="ECO:0000256" key="3">
    <source>
        <dbReference type="ARBA" id="ARBA00023125"/>
    </source>
</evidence>
<keyword evidence="3 5" id="KW-0238">DNA-binding</keyword>
<reference evidence="10" key="1">
    <citation type="submission" date="2017-02" db="UniProtKB">
        <authorList>
            <consortium name="WormBaseParasite"/>
        </authorList>
    </citation>
    <scope>IDENTIFICATION</scope>
</reference>
<dbReference type="PANTHER" id="PTHR12081">
    <property type="entry name" value="TRANSCRIPTION FACTOR E2F"/>
    <property type="match status" value="1"/>
</dbReference>
<comment type="similarity">
    <text evidence="1 5">Belongs to the E2F/DP family.</text>
</comment>
<feature type="domain" description="E2F/DP family winged-helix DNA-binding" evidence="7">
    <location>
        <begin position="64"/>
        <end position="130"/>
    </location>
</feature>
<keyword evidence="2 5" id="KW-0805">Transcription regulation</keyword>
<keyword evidence="9" id="KW-1185">Reference proteome</keyword>
<evidence type="ECO:0000259" key="7">
    <source>
        <dbReference type="SMART" id="SM01372"/>
    </source>
</evidence>
<evidence type="ECO:0000313" key="8">
    <source>
        <dbReference type="EMBL" id="VDK22323.1"/>
    </source>
</evidence>
<dbReference type="GO" id="GO:0000981">
    <property type="term" value="F:DNA-binding transcription factor activity, RNA polymerase II-specific"/>
    <property type="evidence" value="ECO:0007669"/>
    <property type="project" value="TreeGrafter"/>
</dbReference>
<dbReference type="OrthoDB" id="1743261at2759"/>
<gene>
    <name evidence="8" type="ORF">ASIM_LOCUS3770</name>
</gene>
<dbReference type="InterPro" id="IPR036390">
    <property type="entry name" value="WH_DNA-bd_sf"/>
</dbReference>
<dbReference type="GO" id="GO:0000978">
    <property type="term" value="F:RNA polymerase II cis-regulatory region sequence-specific DNA binding"/>
    <property type="evidence" value="ECO:0007669"/>
    <property type="project" value="InterPro"/>
</dbReference>
<dbReference type="GO" id="GO:0090575">
    <property type="term" value="C:RNA polymerase II transcription regulator complex"/>
    <property type="evidence" value="ECO:0007669"/>
    <property type="project" value="TreeGrafter"/>
</dbReference>
<feature type="region of interest" description="Disordered" evidence="6">
    <location>
        <begin position="1"/>
        <end position="44"/>
    </location>
</feature>
<reference evidence="8 9" key="2">
    <citation type="submission" date="2018-11" db="EMBL/GenBank/DDBJ databases">
        <authorList>
            <consortium name="Pathogen Informatics"/>
        </authorList>
    </citation>
    <scope>NUCLEOTIDE SEQUENCE [LARGE SCALE GENOMIC DNA]</scope>
</reference>
<accession>A0A0M3J8N8</accession>
<dbReference type="Proteomes" id="UP000267096">
    <property type="component" value="Unassembled WGS sequence"/>
</dbReference>
<feature type="compositionally biased region" description="Acidic residues" evidence="6">
    <location>
        <begin position="19"/>
        <end position="29"/>
    </location>
</feature>
<dbReference type="EMBL" id="UYRR01006092">
    <property type="protein sequence ID" value="VDK22323.1"/>
    <property type="molecule type" value="Genomic_DNA"/>
</dbReference>
<dbReference type="FunFam" id="1.10.10.10:FF:000008">
    <property type="entry name" value="E2F transcription factor 1"/>
    <property type="match status" value="1"/>
</dbReference>
<evidence type="ECO:0000256" key="1">
    <source>
        <dbReference type="ARBA" id="ARBA00010940"/>
    </source>
</evidence>
<sequence>MNTRSGQRSLSGQHHPEMDEIIVEDEDTEMSQYGITPEEDEDEEVEEEIVGEEGIVKPSMIGTRAEKSLGLLTQRFLRLLQTTRSGIVDLNTAAEDLNVRQKRRIYDITNVLEGVGLIEKKSKNIIQWKGGELRKPGVKELKPEEEERLFKLKLELADQEREERLLDTHLKWLKQVIIICFLNDAIKFCST</sequence>
<proteinExistence type="inferred from homology"/>
<evidence type="ECO:0000256" key="6">
    <source>
        <dbReference type="SAM" id="MobiDB-lite"/>
    </source>
</evidence>
<evidence type="ECO:0000313" key="10">
    <source>
        <dbReference type="WBParaSite" id="ASIM_0000394401-mRNA-1"/>
    </source>
</evidence>
<dbReference type="SMART" id="SM01372">
    <property type="entry name" value="E2F_TDP"/>
    <property type="match status" value="1"/>
</dbReference>
<protein>
    <submittedName>
        <fullName evidence="10">EFL-1 (inferred by orthology to a C. elegans protein)</fullName>
    </submittedName>
</protein>
<organism evidence="10">
    <name type="scientific">Anisakis simplex</name>
    <name type="common">Herring worm</name>
    <dbReference type="NCBI Taxonomy" id="6269"/>
    <lineage>
        <taxon>Eukaryota</taxon>
        <taxon>Metazoa</taxon>
        <taxon>Ecdysozoa</taxon>
        <taxon>Nematoda</taxon>
        <taxon>Chromadorea</taxon>
        <taxon>Rhabditida</taxon>
        <taxon>Spirurina</taxon>
        <taxon>Ascaridomorpha</taxon>
        <taxon>Ascaridoidea</taxon>
        <taxon>Anisakidae</taxon>
        <taxon>Anisakis</taxon>
        <taxon>Anisakis simplex complex</taxon>
    </lineage>
</organism>
<comment type="subcellular location">
    <subcellularLocation>
        <location evidence="5">Nucleus</location>
    </subcellularLocation>
</comment>
<dbReference type="InterPro" id="IPR036388">
    <property type="entry name" value="WH-like_DNA-bd_sf"/>
</dbReference>
<keyword evidence="5" id="KW-0539">Nucleus</keyword>
<dbReference type="PANTHER" id="PTHR12081:SF18">
    <property type="entry name" value="TRANSCRIPTION FACTOR E2F2-RELATED"/>
    <property type="match status" value="1"/>
</dbReference>
<evidence type="ECO:0000313" key="9">
    <source>
        <dbReference type="Proteomes" id="UP000267096"/>
    </source>
</evidence>
<evidence type="ECO:0000256" key="4">
    <source>
        <dbReference type="ARBA" id="ARBA00023163"/>
    </source>
</evidence>
<evidence type="ECO:0000256" key="5">
    <source>
        <dbReference type="RuleBase" id="RU003796"/>
    </source>
</evidence>
<dbReference type="Gene3D" id="1.10.10.10">
    <property type="entry name" value="Winged helix-like DNA-binding domain superfamily/Winged helix DNA-binding domain"/>
    <property type="match status" value="1"/>
</dbReference>
<dbReference type="Pfam" id="PF02319">
    <property type="entry name" value="WHD_E2F_TDP"/>
    <property type="match status" value="1"/>
</dbReference>
<dbReference type="AlphaFoldDB" id="A0A0M3J8N8"/>
<dbReference type="InterPro" id="IPR015633">
    <property type="entry name" value="E2F"/>
</dbReference>
<dbReference type="WBParaSite" id="ASIM_0000394401-mRNA-1">
    <property type="protein sequence ID" value="ASIM_0000394401-mRNA-1"/>
    <property type="gene ID" value="ASIM_0000394401"/>
</dbReference>
<dbReference type="InterPro" id="IPR003316">
    <property type="entry name" value="E2F_WHTH_DNA-bd_dom"/>
</dbReference>
<dbReference type="SUPFAM" id="SSF46785">
    <property type="entry name" value="Winged helix' DNA-binding domain"/>
    <property type="match status" value="1"/>
</dbReference>
<name>A0A0M3J8N8_ANISI</name>